<dbReference type="GeneID" id="93590352"/>
<dbReference type="EMBL" id="SAEB01000012">
    <property type="protein sequence ID" value="RVD80134.1"/>
    <property type="molecule type" value="Genomic_DNA"/>
</dbReference>
<name>A0A436ZMM7_ARTFL</name>
<dbReference type="OrthoDB" id="5359501at2759"/>
<evidence type="ECO:0000313" key="2">
    <source>
        <dbReference type="Proteomes" id="UP000283090"/>
    </source>
</evidence>
<comment type="caution">
    <text evidence="1">The sequence shown here is derived from an EMBL/GenBank/DDBJ whole genome shotgun (WGS) entry which is preliminary data.</text>
</comment>
<dbReference type="VEuPathDB" id="FungiDB:DFL_008041"/>
<reference evidence="1 2" key="1">
    <citation type="submission" date="2019-01" db="EMBL/GenBank/DDBJ databases">
        <title>Intercellular communication is required for trap formation in the nematode-trapping fungus Duddingtonia flagrans.</title>
        <authorList>
            <person name="Youssar L."/>
            <person name="Wernet V."/>
            <person name="Hensel N."/>
            <person name="Hildebrandt H.-G."/>
            <person name="Fischer R."/>
        </authorList>
    </citation>
    <scope>NUCLEOTIDE SEQUENCE [LARGE SCALE GENOMIC DNA]</scope>
    <source>
        <strain evidence="1 2">CBS H-5679</strain>
    </source>
</reference>
<dbReference type="Proteomes" id="UP000283090">
    <property type="component" value="Unassembled WGS sequence"/>
</dbReference>
<protein>
    <submittedName>
        <fullName evidence="1">Uncharacterized protein</fullName>
    </submittedName>
</protein>
<keyword evidence="2" id="KW-1185">Reference proteome</keyword>
<accession>A0A436ZMM7</accession>
<gene>
    <name evidence="1" type="ORF">DFL_008041</name>
</gene>
<evidence type="ECO:0000313" key="1">
    <source>
        <dbReference type="EMBL" id="RVD80134.1"/>
    </source>
</evidence>
<dbReference type="AlphaFoldDB" id="A0A436ZMM7"/>
<sequence>MDPISRHNLKSGAWWNKARLFDSGIISAQIKYWSPNCGQIPLTYFTGDCLSHPLSESTIISHLTSVAQHEVTTLIQCSAVSGITLFQLGAAIVLGDPVQISPRTQDPVSPFYPSTLEDLTLVRAAYDELGHQIQAKLYKVIPERVPMVTDKLEGTGSICPAKDNILSDLIIESFRQLSVRFPRFRTGINATAPNGVAPISWKEFNDNYSKLDAAVTFTLKEIESNMILAMICGIQIMVTNLQDSIVKLDFILENGIAPRTFDGPAQDTTEDIFGKIKATRELFATLGKINDVNP</sequence>
<dbReference type="RefSeq" id="XP_067485678.1">
    <property type="nucleotide sequence ID" value="XM_067637718.1"/>
</dbReference>
<proteinExistence type="predicted"/>
<organism evidence="1 2">
    <name type="scientific">Arthrobotrys flagrans</name>
    <name type="common">Nematode-trapping fungus</name>
    <name type="synonym">Trichothecium flagrans</name>
    <dbReference type="NCBI Taxonomy" id="97331"/>
    <lineage>
        <taxon>Eukaryota</taxon>
        <taxon>Fungi</taxon>
        <taxon>Dikarya</taxon>
        <taxon>Ascomycota</taxon>
        <taxon>Pezizomycotina</taxon>
        <taxon>Orbiliomycetes</taxon>
        <taxon>Orbiliales</taxon>
        <taxon>Orbiliaceae</taxon>
        <taxon>Arthrobotrys</taxon>
    </lineage>
</organism>